<protein>
    <submittedName>
        <fullName evidence="1">Uncharacterized protein</fullName>
    </submittedName>
</protein>
<gene>
    <name evidence="1" type="ORF">LCGC14_0495140</name>
</gene>
<dbReference type="EMBL" id="LAZR01000568">
    <property type="protein sequence ID" value="KKN64087.1"/>
    <property type="molecule type" value="Genomic_DNA"/>
</dbReference>
<name>A0A0F9SNX5_9ZZZZ</name>
<accession>A0A0F9SNX5</accession>
<organism evidence="1">
    <name type="scientific">marine sediment metagenome</name>
    <dbReference type="NCBI Taxonomy" id="412755"/>
    <lineage>
        <taxon>unclassified sequences</taxon>
        <taxon>metagenomes</taxon>
        <taxon>ecological metagenomes</taxon>
    </lineage>
</organism>
<evidence type="ECO:0000313" key="1">
    <source>
        <dbReference type="EMBL" id="KKN64087.1"/>
    </source>
</evidence>
<sequence length="110" mass="13357">MSEVREFKMGFPDPTECRKCGKIIRFPYVFTAWSREELEEVLNVFRKNVLHFCRKCFNEEEKQFKENIGKSGYLEYRLLHNKDSSQDFVIKFNNKEDFDKWDATRKKGEK</sequence>
<proteinExistence type="predicted"/>
<dbReference type="AlphaFoldDB" id="A0A0F9SNX5"/>
<comment type="caution">
    <text evidence="1">The sequence shown here is derived from an EMBL/GenBank/DDBJ whole genome shotgun (WGS) entry which is preliminary data.</text>
</comment>
<reference evidence="1" key="1">
    <citation type="journal article" date="2015" name="Nature">
        <title>Complex archaea that bridge the gap between prokaryotes and eukaryotes.</title>
        <authorList>
            <person name="Spang A."/>
            <person name="Saw J.H."/>
            <person name="Jorgensen S.L."/>
            <person name="Zaremba-Niedzwiedzka K."/>
            <person name="Martijn J."/>
            <person name="Lind A.E."/>
            <person name="van Eijk R."/>
            <person name="Schleper C."/>
            <person name="Guy L."/>
            <person name="Ettema T.J."/>
        </authorList>
    </citation>
    <scope>NUCLEOTIDE SEQUENCE</scope>
</reference>